<comment type="caution">
    <text evidence="2">The sequence shown here is derived from an EMBL/GenBank/DDBJ whole genome shotgun (WGS) entry which is preliminary data.</text>
</comment>
<dbReference type="EMBL" id="CAJVPJ010002991">
    <property type="protein sequence ID" value="CAG8632772.1"/>
    <property type="molecule type" value="Genomic_DNA"/>
</dbReference>
<proteinExistence type="predicted"/>
<dbReference type="AlphaFoldDB" id="A0A9N9DEN4"/>
<name>A0A9N9DEN4_9GLOM</name>
<keyword evidence="3" id="KW-1185">Reference proteome</keyword>
<dbReference type="Pfam" id="PF23544">
    <property type="entry name" value="AtuA_ferredoxin"/>
    <property type="match status" value="1"/>
</dbReference>
<evidence type="ECO:0000313" key="3">
    <source>
        <dbReference type="Proteomes" id="UP000789572"/>
    </source>
</evidence>
<dbReference type="InterPro" id="IPR056362">
    <property type="entry name" value="AtuA-like_ferredoxin_dom"/>
</dbReference>
<gene>
    <name evidence="2" type="ORF">POCULU_LOCUS8985</name>
</gene>
<feature type="non-terminal residue" evidence="2">
    <location>
        <position position="147"/>
    </location>
</feature>
<reference evidence="2" key="1">
    <citation type="submission" date="2021-06" db="EMBL/GenBank/DDBJ databases">
        <authorList>
            <person name="Kallberg Y."/>
            <person name="Tangrot J."/>
            <person name="Rosling A."/>
        </authorList>
    </citation>
    <scope>NUCLEOTIDE SEQUENCE</scope>
    <source>
        <strain evidence="2">IA702</strain>
    </source>
</reference>
<dbReference type="PANTHER" id="PTHR47708:SF2">
    <property type="entry name" value="SI:CH73-132F6.5"/>
    <property type="match status" value="1"/>
</dbReference>
<accession>A0A9N9DEN4</accession>
<protein>
    <submittedName>
        <fullName evidence="2">4045_t:CDS:1</fullName>
    </submittedName>
</protein>
<dbReference type="Proteomes" id="UP000789572">
    <property type="component" value="Unassembled WGS sequence"/>
</dbReference>
<evidence type="ECO:0000313" key="2">
    <source>
        <dbReference type="EMBL" id="CAG8632772.1"/>
    </source>
</evidence>
<evidence type="ECO:0000259" key="1">
    <source>
        <dbReference type="Pfam" id="PF23544"/>
    </source>
</evidence>
<feature type="domain" description="AtuA-like ferredoxin-fold" evidence="1">
    <location>
        <begin position="24"/>
        <end position="129"/>
    </location>
</feature>
<organism evidence="2 3">
    <name type="scientific">Paraglomus occultum</name>
    <dbReference type="NCBI Taxonomy" id="144539"/>
    <lineage>
        <taxon>Eukaryota</taxon>
        <taxon>Fungi</taxon>
        <taxon>Fungi incertae sedis</taxon>
        <taxon>Mucoromycota</taxon>
        <taxon>Glomeromycotina</taxon>
        <taxon>Glomeromycetes</taxon>
        <taxon>Paraglomerales</taxon>
        <taxon>Paraglomeraceae</taxon>
        <taxon>Paraglomus</taxon>
    </lineage>
</organism>
<dbReference type="OrthoDB" id="10265871at2759"/>
<dbReference type="PANTHER" id="PTHR47708">
    <property type="match status" value="1"/>
</dbReference>
<sequence>TYDDAKESDDYKQVHTEGEYTLKMPLIKIAHGRSGDKGDTCNIGKEETCFGIIARHPKYYGFLKRVLTEETVRAYMSHVCKGIVKRYVVPGCYALNFVFTKSLGGGGLSSLRVDRQGKTFAQMLLSYEVEVPNDNLPLLLAGVFFDN</sequence>